<evidence type="ECO:0000256" key="1">
    <source>
        <dbReference type="SAM" id="MobiDB-lite"/>
    </source>
</evidence>
<accession>A0A9P0ZY37</accession>
<protein>
    <submittedName>
        <fullName evidence="2">Uncharacterized protein</fullName>
    </submittedName>
</protein>
<sequence length="259" mass="29763">MTTEAQQAEYKESATDEDLDSRDAKTAETAEDGVNTCDLEPLAVEGRPKWKAKYPKRFTFSGPRKDKRRRTQQKGKEEDGCDDVGHSIVEPFSLDPSRMPAAELIKKTSESMHSGLLKNHKKSNDRKYKVEYEELTVTGSIGEWDDASIDRKSWYYALYFPGNWLSDLHVELGMYFLRMKAEQYKLKQKFTTADTMFMHLLKKNYDTHITNATTLADTALNRNIMGIIFGTHLDYALPWAEADIVYMPLNNVTTGSLWY</sequence>
<evidence type="ECO:0000313" key="2">
    <source>
        <dbReference type="EMBL" id="CAH9114940.1"/>
    </source>
</evidence>
<name>A0A9P0ZY37_CUSEU</name>
<comment type="caution">
    <text evidence="2">The sequence shown here is derived from an EMBL/GenBank/DDBJ whole genome shotgun (WGS) entry which is preliminary data.</text>
</comment>
<proteinExistence type="predicted"/>
<dbReference type="EMBL" id="CAMAPE010000065">
    <property type="protein sequence ID" value="CAH9114940.1"/>
    <property type="molecule type" value="Genomic_DNA"/>
</dbReference>
<gene>
    <name evidence="2" type="ORF">CEURO_LOCUS20597</name>
</gene>
<dbReference type="Proteomes" id="UP001152484">
    <property type="component" value="Unassembled WGS sequence"/>
</dbReference>
<feature type="region of interest" description="Disordered" evidence="1">
    <location>
        <begin position="1"/>
        <end position="86"/>
    </location>
</feature>
<organism evidence="2 3">
    <name type="scientific">Cuscuta europaea</name>
    <name type="common">European dodder</name>
    <dbReference type="NCBI Taxonomy" id="41803"/>
    <lineage>
        <taxon>Eukaryota</taxon>
        <taxon>Viridiplantae</taxon>
        <taxon>Streptophyta</taxon>
        <taxon>Embryophyta</taxon>
        <taxon>Tracheophyta</taxon>
        <taxon>Spermatophyta</taxon>
        <taxon>Magnoliopsida</taxon>
        <taxon>eudicotyledons</taxon>
        <taxon>Gunneridae</taxon>
        <taxon>Pentapetalae</taxon>
        <taxon>asterids</taxon>
        <taxon>lamiids</taxon>
        <taxon>Solanales</taxon>
        <taxon>Convolvulaceae</taxon>
        <taxon>Cuscuteae</taxon>
        <taxon>Cuscuta</taxon>
        <taxon>Cuscuta subgen. Cuscuta</taxon>
    </lineage>
</organism>
<evidence type="ECO:0000313" key="3">
    <source>
        <dbReference type="Proteomes" id="UP001152484"/>
    </source>
</evidence>
<dbReference type="Gene3D" id="3.40.395.10">
    <property type="entry name" value="Adenoviral Proteinase, Chain A"/>
    <property type="match status" value="1"/>
</dbReference>
<keyword evidence="3" id="KW-1185">Reference proteome</keyword>
<reference evidence="2" key="1">
    <citation type="submission" date="2022-07" db="EMBL/GenBank/DDBJ databases">
        <authorList>
            <person name="Macas J."/>
            <person name="Novak P."/>
            <person name="Neumann P."/>
        </authorList>
    </citation>
    <scope>NUCLEOTIDE SEQUENCE</scope>
</reference>
<dbReference type="AlphaFoldDB" id="A0A9P0ZY37"/>